<dbReference type="InterPro" id="IPR056778">
    <property type="entry name" value="UPF0261_C"/>
</dbReference>
<dbReference type="STRING" id="42249.A0A317SMK7"/>
<dbReference type="PANTHER" id="PTHR31862:SF1">
    <property type="entry name" value="UPF0261 DOMAIN PROTEIN (AFU_ORTHOLOGUE AFUA_1G10120)"/>
    <property type="match status" value="1"/>
</dbReference>
<dbReference type="EMBL" id="PYWC01000044">
    <property type="protein sequence ID" value="PWW75573.1"/>
    <property type="molecule type" value="Genomic_DNA"/>
</dbReference>
<dbReference type="AlphaFoldDB" id="A0A317SMK7"/>
<keyword evidence="3" id="KW-1185">Reference proteome</keyword>
<dbReference type="Proteomes" id="UP000246991">
    <property type="component" value="Unassembled WGS sequence"/>
</dbReference>
<gene>
    <name evidence="2" type="ORF">C7212DRAFT_205003</name>
</gene>
<comment type="caution">
    <text evidence="2">The sequence shown here is derived from an EMBL/GenBank/DDBJ whole genome shotgun (WGS) entry which is preliminary data.</text>
</comment>
<accession>A0A317SMK7</accession>
<dbReference type="InterPro" id="IPR051353">
    <property type="entry name" value="Tobamovirus_resist_UPF0261"/>
</dbReference>
<evidence type="ECO:0000259" key="1">
    <source>
        <dbReference type="Pfam" id="PF23189"/>
    </source>
</evidence>
<organism evidence="2 3">
    <name type="scientific">Tuber magnatum</name>
    <name type="common">white Piedmont truffle</name>
    <dbReference type="NCBI Taxonomy" id="42249"/>
    <lineage>
        <taxon>Eukaryota</taxon>
        <taxon>Fungi</taxon>
        <taxon>Dikarya</taxon>
        <taxon>Ascomycota</taxon>
        <taxon>Pezizomycotina</taxon>
        <taxon>Pezizomycetes</taxon>
        <taxon>Pezizales</taxon>
        <taxon>Tuberaceae</taxon>
        <taxon>Tuber</taxon>
    </lineage>
</organism>
<evidence type="ECO:0000313" key="2">
    <source>
        <dbReference type="EMBL" id="PWW75573.1"/>
    </source>
</evidence>
<dbReference type="Pfam" id="PF23189">
    <property type="entry name" value="UPF0261_C"/>
    <property type="match status" value="1"/>
</dbReference>
<evidence type="ECO:0000313" key="3">
    <source>
        <dbReference type="Proteomes" id="UP000246991"/>
    </source>
</evidence>
<dbReference type="PANTHER" id="PTHR31862">
    <property type="entry name" value="UPF0261 DOMAIN PROTEIN (AFU_ORTHOLOGUE AFUA_1G10120)"/>
    <property type="match status" value="1"/>
</dbReference>
<name>A0A317SMK7_9PEZI</name>
<dbReference type="Gene3D" id="3.40.50.12030">
    <property type="entry name" value="Uncharacterised protein family UPF0261, NC domain"/>
    <property type="match status" value="1"/>
</dbReference>
<feature type="domain" description="UPF0261" evidence="1">
    <location>
        <begin position="1"/>
        <end position="155"/>
    </location>
</feature>
<reference evidence="2 3" key="1">
    <citation type="submission" date="2018-03" db="EMBL/GenBank/DDBJ databases">
        <title>Genomes of Pezizomycetes fungi and the evolution of truffles.</title>
        <authorList>
            <person name="Murat C."/>
            <person name="Payen T."/>
            <person name="Noel B."/>
            <person name="Kuo A."/>
            <person name="Martin F.M."/>
        </authorList>
    </citation>
    <scope>NUCLEOTIDE SEQUENCE [LARGE SCALE GENOMIC DNA]</scope>
    <source>
        <strain evidence="2">091103-1</strain>
    </source>
</reference>
<dbReference type="OrthoDB" id="10264588at2759"/>
<sequence>MSAGERRLTAASRMAIPQIISTGALDCVNFGPRDTVPERFRGRDLLVHNDSVTLMRANEEEMARLGTRMAERVVGSLDKPWRTAIWLPMAGFSSLSSSRGPWEGRVGFERFRENLVKGLAGFLDKEPRLELRVEEVGINEEAFAESAACRLLEMMKEAEEEDRREHNFFHRNGRVR</sequence>
<proteinExistence type="predicted"/>
<protein>
    <submittedName>
        <fullName evidence="2">UPF0261-domain-containing protein</fullName>
    </submittedName>
</protein>